<dbReference type="PANTHER" id="PTHR10694">
    <property type="entry name" value="LYSINE-SPECIFIC DEMETHYLASE"/>
    <property type="match status" value="1"/>
</dbReference>
<dbReference type="OrthoDB" id="9547406at2759"/>
<sequence>MNPEEKIMVFRPTWEEFKNFSKYVEHMESLGAHKAGIAKVVPPPQWIPRKKSYLSEDIMNINIPAPQYQNVIGKLGVYQQRNIIEQNNSMTVEVYKSMAESPKYNTPSFSDYNDLERKYWKYIMYNRNPLYGADVSGSITDTDVNEWNINKLDTILDLVEKDYGMKIDGVNSSYLYFGMWKTSFPWHTEDMDLYSINYIHYGSPKSWYAIPPSQGRRFEMLASNYFQDSKICSAFLRHKMYLMSPTVLKTNGIKFDKITQESGEFIITFPYGYHSGYNNGFNMAESANFALPRWVEYGKRTRLCSCRSDIIKIDMTTFIKKFQPEKFELWKSGRDIGCHPEDPTRKFAAPLDAIPPFQGQRFERLASDYFPDVFQDVQHF</sequence>
<dbReference type="Proteomes" id="UP000007819">
    <property type="component" value="Chromosome X"/>
</dbReference>
<evidence type="ECO:0000313" key="3">
    <source>
        <dbReference type="EnsemblMetazoa" id="XP_029341358.1"/>
    </source>
</evidence>
<evidence type="ECO:0000259" key="1">
    <source>
        <dbReference type="PROSITE" id="PS51183"/>
    </source>
</evidence>
<feature type="domain" description="JmjC" evidence="2">
    <location>
        <begin position="141"/>
        <end position="306"/>
    </location>
</feature>
<dbReference type="GO" id="GO:0010468">
    <property type="term" value="P:regulation of gene expression"/>
    <property type="evidence" value="ECO:0007669"/>
    <property type="project" value="TreeGrafter"/>
</dbReference>
<dbReference type="Pfam" id="PF02373">
    <property type="entry name" value="JmjC"/>
    <property type="match status" value="1"/>
</dbReference>
<reference evidence="4" key="1">
    <citation type="submission" date="2010-06" db="EMBL/GenBank/DDBJ databases">
        <authorList>
            <person name="Jiang H."/>
            <person name="Abraham K."/>
            <person name="Ali S."/>
            <person name="Alsbrooks S.L."/>
            <person name="Anim B.N."/>
            <person name="Anosike U.S."/>
            <person name="Attaway T."/>
            <person name="Bandaranaike D.P."/>
            <person name="Battles P.K."/>
            <person name="Bell S.N."/>
            <person name="Bell A.V."/>
            <person name="Beltran B."/>
            <person name="Bickham C."/>
            <person name="Bustamante Y."/>
            <person name="Caleb T."/>
            <person name="Canada A."/>
            <person name="Cardenas V."/>
            <person name="Carter K."/>
            <person name="Chacko J."/>
            <person name="Chandrabose M.N."/>
            <person name="Chavez D."/>
            <person name="Chavez A."/>
            <person name="Chen L."/>
            <person name="Chu H.-S."/>
            <person name="Claassen K.J."/>
            <person name="Cockrell R."/>
            <person name="Collins M."/>
            <person name="Cooper J.A."/>
            <person name="Cree A."/>
            <person name="Curry S.M."/>
            <person name="Da Y."/>
            <person name="Dao M.D."/>
            <person name="Das B."/>
            <person name="Davila M.-L."/>
            <person name="Davy-Carroll L."/>
            <person name="Denson S."/>
            <person name="Dinh H."/>
            <person name="Ebong V.E."/>
            <person name="Edwards J.R."/>
            <person name="Egan A."/>
            <person name="El-Daye J."/>
            <person name="Escobedo L."/>
            <person name="Fernandez S."/>
            <person name="Fernando P.R."/>
            <person name="Flagg N."/>
            <person name="Forbes L.D."/>
            <person name="Fowler R.G."/>
            <person name="Fu Q."/>
            <person name="Gabisi R.A."/>
            <person name="Ganer J."/>
            <person name="Garbino Pronczuk A."/>
            <person name="Garcia R.M."/>
            <person name="Garner T."/>
            <person name="Garrett T.E."/>
            <person name="Gonzalez D.A."/>
            <person name="Hamid H."/>
            <person name="Hawkins E.S."/>
            <person name="Hirani K."/>
            <person name="Hogues M.E."/>
            <person name="Hollins B."/>
            <person name="Hsiao C.-H."/>
            <person name="Jabil R."/>
            <person name="James M.L."/>
            <person name="Jhangiani S.N."/>
            <person name="Johnson B."/>
            <person name="Johnson Q."/>
            <person name="Joshi V."/>
            <person name="Kalu J.B."/>
            <person name="Kam C."/>
            <person name="Kashfia A."/>
            <person name="Keebler J."/>
            <person name="Kisamo H."/>
            <person name="Kovar C.L."/>
            <person name="Lago L.A."/>
            <person name="Lai C.-Y."/>
            <person name="Laidlaw J."/>
            <person name="Lara F."/>
            <person name="Le T.-K."/>
            <person name="Lee S.L."/>
            <person name="Legall F.H."/>
            <person name="Lemon S.J."/>
            <person name="Lewis L.R."/>
            <person name="Li B."/>
            <person name="Liu Y."/>
            <person name="Liu Y.-S."/>
            <person name="Lopez J."/>
            <person name="Lozado R.J."/>
            <person name="Lu J."/>
            <person name="Madu R.C."/>
            <person name="Maheshwari M."/>
            <person name="Maheshwari R."/>
            <person name="Malloy K."/>
            <person name="Martinez E."/>
            <person name="Mathew T."/>
            <person name="Mercado I.C."/>
            <person name="Mercado C."/>
            <person name="Meyer B."/>
            <person name="Montgomery K."/>
            <person name="Morgan M.B."/>
            <person name="Munidasa M."/>
            <person name="Nazareth L.V."/>
            <person name="Nelson J."/>
            <person name="Ng B.M."/>
            <person name="Nguyen N.B."/>
            <person name="Nguyen P.Q."/>
            <person name="Nguyen T."/>
            <person name="Obregon M."/>
            <person name="Okwuonu G.O."/>
            <person name="Onwere C.G."/>
            <person name="Orozco G."/>
            <person name="Parra A."/>
            <person name="Patel S."/>
            <person name="Patil S."/>
            <person name="Perez A."/>
            <person name="Perez Y."/>
            <person name="Pham C."/>
            <person name="Primus E.L."/>
            <person name="Pu L.-L."/>
            <person name="Puazo M."/>
            <person name="Qin X."/>
            <person name="Quiroz J.B."/>
            <person name="Reese J."/>
            <person name="Richards S."/>
            <person name="Rives C.M."/>
            <person name="Robberts R."/>
            <person name="Ruiz S.J."/>
            <person name="Ruiz M.J."/>
            <person name="Santibanez J."/>
            <person name="Schneider B.W."/>
            <person name="Sisson I."/>
            <person name="Smith M."/>
            <person name="Sodergren E."/>
            <person name="Song X.-Z."/>
            <person name="Song B.B."/>
            <person name="Summersgill H."/>
            <person name="Thelus R."/>
            <person name="Thornton R.D."/>
            <person name="Trejos Z.Y."/>
            <person name="Usmani K."/>
            <person name="Vattathil S."/>
            <person name="Villasana D."/>
            <person name="Walker D.L."/>
            <person name="Wang S."/>
            <person name="Wang K."/>
            <person name="White C.S."/>
            <person name="Williams A.C."/>
            <person name="Williamson J."/>
            <person name="Wilson K."/>
            <person name="Woghiren I.O."/>
            <person name="Woodworth J.R."/>
            <person name="Worley K.C."/>
            <person name="Wright R.A."/>
            <person name="Wu W."/>
            <person name="Young L."/>
            <person name="Zhang L."/>
            <person name="Zhang J."/>
            <person name="Zhu Y."/>
            <person name="Muzny D.M."/>
            <person name="Weinstock G."/>
            <person name="Gibbs R.A."/>
        </authorList>
    </citation>
    <scope>NUCLEOTIDE SEQUENCE [LARGE SCALE GENOMIC DNA]</scope>
    <source>
        <strain evidence="4">LSR1</strain>
    </source>
</reference>
<dbReference type="GO" id="GO:0000785">
    <property type="term" value="C:chromatin"/>
    <property type="evidence" value="ECO:0007669"/>
    <property type="project" value="TreeGrafter"/>
</dbReference>
<dbReference type="AlphaFoldDB" id="A0A8R2NJR8"/>
<dbReference type="RefSeq" id="XP_029341358.1">
    <property type="nucleotide sequence ID" value="XM_029485498.1"/>
</dbReference>
<dbReference type="SMART" id="SM00558">
    <property type="entry name" value="JmjC"/>
    <property type="match status" value="1"/>
</dbReference>
<name>A0A8R2NJR8_ACYPI</name>
<dbReference type="GO" id="GO:0005634">
    <property type="term" value="C:nucleus"/>
    <property type="evidence" value="ECO:0007669"/>
    <property type="project" value="TreeGrafter"/>
</dbReference>
<protein>
    <submittedName>
        <fullName evidence="3">Uncharacterized protein</fullName>
    </submittedName>
</protein>
<dbReference type="KEGG" id="api:100160982"/>
<dbReference type="GeneID" id="100160982"/>
<dbReference type="GO" id="GO:0051864">
    <property type="term" value="F:histone H3K36 demethylase activity"/>
    <property type="evidence" value="ECO:0007669"/>
    <property type="project" value="TreeGrafter"/>
</dbReference>
<dbReference type="PANTHER" id="PTHR10694:SF129">
    <property type="entry name" value="LYSINE-SPECIFIC DEMETHYLASE 4B-RELATED"/>
    <property type="match status" value="1"/>
</dbReference>
<dbReference type="SUPFAM" id="SSF51197">
    <property type="entry name" value="Clavaminate synthase-like"/>
    <property type="match status" value="1"/>
</dbReference>
<organism evidence="3 4">
    <name type="scientific">Acyrthosiphon pisum</name>
    <name type="common">Pea aphid</name>
    <dbReference type="NCBI Taxonomy" id="7029"/>
    <lineage>
        <taxon>Eukaryota</taxon>
        <taxon>Metazoa</taxon>
        <taxon>Ecdysozoa</taxon>
        <taxon>Arthropoda</taxon>
        <taxon>Hexapoda</taxon>
        <taxon>Insecta</taxon>
        <taxon>Pterygota</taxon>
        <taxon>Neoptera</taxon>
        <taxon>Paraneoptera</taxon>
        <taxon>Hemiptera</taxon>
        <taxon>Sternorrhyncha</taxon>
        <taxon>Aphidomorpha</taxon>
        <taxon>Aphidoidea</taxon>
        <taxon>Aphididae</taxon>
        <taxon>Macrosiphini</taxon>
        <taxon>Acyrthosiphon</taxon>
    </lineage>
</organism>
<dbReference type="PROSITE" id="PS51184">
    <property type="entry name" value="JMJC"/>
    <property type="match status" value="1"/>
</dbReference>
<keyword evidence="4" id="KW-1185">Reference proteome</keyword>
<dbReference type="SMART" id="SM00545">
    <property type="entry name" value="JmjN"/>
    <property type="match status" value="1"/>
</dbReference>
<proteinExistence type="predicted"/>
<evidence type="ECO:0000313" key="4">
    <source>
        <dbReference type="Proteomes" id="UP000007819"/>
    </source>
</evidence>
<evidence type="ECO:0000259" key="2">
    <source>
        <dbReference type="PROSITE" id="PS51184"/>
    </source>
</evidence>
<dbReference type="InterPro" id="IPR003347">
    <property type="entry name" value="JmjC_dom"/>
</dbReference>
<dbReference type="EnsemblMetazoa" id="XM_029485498.1">
    <property type="protein sequence ID" value="XP_029341358.1"/>
    <property type="gene ID" value="LOC100160982"/>
</dbReference>
<dbReference type="InterPro" id="IPR003349">
    <property type="entry name" value="JmjN"/>
</dbReference>
<dbReference type="Gene3D" id="2.60.120.650">
    <property type="entry name" value="Cupin"/>
    <property type="match status" value="1"/>
</dbReference>
<reference evidence="3" key="2">
    <citation type="submission" date="2022-06" db="UniProtKB">
        <authorList>
            <consortium name="EnsemblMetazoa"/>
        </authorList>
    </citation>
    <scope>IDENTIFICATION</scope>
</reference>
<accession>A0A8R2NJR8</accession>
<dbReference type="GO" id="GO:0032454">
    <property type="term" value="F:histone H3K9 demethylase activity"/>
    <property type="evidence" value="ECO:0007669"/>
    <property type="project" value="TreeGrafter"/>
</dbReference>
<feature type="domain" description="JmjN" evidence="1">
    <location>
        <begin position="7"/>
        <end position="49"/>
    </location>
</feature>
<dbReference type="PROSITE" id="PS51183">
    <property type="entry name" value="JMJN"/>
    <property type="match status" value="1"/>
</dbReference>
<dbReference type="Pfam" id="PF02375">
    <property type="entry name" value="JmjN"/>
    <property type="match status" value="1"/>
</dbReference>